<gene>
    <name evidence="7" type="ORF">GCM10009655_23300</name>
</gene>
<dbReference type="RefSeq" id="WP_343926057.1">
    <property type="nucleotide sequence ID" value="NZ_BAAAKW010000051.1"/>
</dbReference>
<evidence type="ECO:0000256" key="2">
    <source>
        <dbReference type="ARBA" id="ARBA00023015"/>
    </source>
</evidence>
<protein>
    <submittedName>
        <fullName evidence="7">TetR/AcrR family transcriptional regulator C-terminal domain-containing protein</fullName>
    </submittedName>
</protein>
<dbReference type="SUPFAM" id="SSF46689">
    <property type="entry name" value="Homeodomain-like"/>
    <property type="match status" value="1"/>
</dbReference>
<dbReference type="Pfam" id="PF00440">
    <property type="entry name" value="TetR_N"/>
    <property type="match status" value="1"/>
</dbReference>
<organism evidence="7 8">
    <name type="scientific">Rhodoglobus aureus</name>
    <dbReference type="NCBI Taxonomy" id="191497"/>
    <lineage>
        <taxon>Bacteria</taxon>
        <taxon>Bacillati</taxon>
        <taxon>Actinomycetota</taxon>
        <taxon>Actinomycetes</taxon>
        <taxon>Micrococcales</taxon>
        <taxon>Microbacteriaceae</taxon>
        <taxon>Rhodoglobus</taxon>
    </lineage>
</organism>
<accession>A0ABN1VX99</accession>
<sequence>METTALTSRREPLTAARIVDQAMRIADQRGVSGLSMRSLARSLGFEVMALYNHIANKQSLLALMTDAVASTISSAPSGASPLAAVRAITISTHAALLQHPWATEQWQQHLPGPARTELMETLLRLLNESGLTPETAHHGFHAVTNHVIGYTLQEKSTVLVDEDATANAKIYLAGVSTETHPYMVAHVNQHLSGETASSFELVLDLILDGLERLDKRD</sequence>
<dbReference type="PANTHER" id="PTHR30055:SF151">
    <property type="entry name" value="TRANSCRIPTIONAL REGULATORY PROTEIN"/>
    <property type="match status" value="1"/>
</dbReference>
<proteinExistence type="predicted"/>
<evidence type="ECO:0000313" key="8">
    <source>
        <dbReference type="Proteomes" id="UP001500943"/>
    </source>
</evidence>
<dbReference type="EMBL" id="BAAAKW010000051">
    <property type="protein sequence ID" value="GAA1223496.1"/>
    <property type="molecule type" value="Genomic_DNA"/>
</dbReference>
<keyword evidence="8" id="KW-1185">Reference proteome</keyword>
<evidence type="ECO:0000259" key="6">
    <source>
        <dbReference type="PROSITE" id="PS50977"/>
    </source>
</evidence>
<keyword evidence="4" id="KW-0804">Transcription</keyword>
<evidence type="ECO:0000256" key="1">
    <source>
        <dbReference type="ARBA" id="ARBA00022491"/>
    </source>
</evidence>
<evidence type="ECO:0000313" key="7">
    <source>
        <dbReference type="EMBL" id="GAA1223496.1"/>
    </source>
</evidence>
<dbReference type="InterPro" id="IPR001647">
    <property type="entry name" value="HTH_TetR"/>
</dbReference>
<dbReference type="Gene3D" id="1.10.10.60">
    <property type="entry name" value="Homeodomain-like"/>
    <property type="match status" value="1"/>
</dbReference>
<dbReference type="Proteomes" id="UP001500943">
    <property type="component" value="Unassembled WGS sequence"/>
</dbReference>
<dbReference type="InterPro" id="IPR009057">
    <property type="entry name" value="Homeodomain-like_sf"/>
</dbReference>
<dbReference type="Gene3D" id="1.10.357.10">
    <property type="entry name" value="Tetracycline Repressor, domain 2"/>
    <property type="match status" value="1"/>
</dbReference>
<dbReference type="InterPro" id="IPR004111">
    <property type="entry name" value="Repressor_TetR_C"/>
</dbReference>
<dbReference type="PANTHER" id="PTHR30055">
    <property type="entry name" value="HTH-TYPE TRANSCRIPTIONAL REGULATOR RUTR"/>
    <property type="match status" value="1"/>
</dbReference>
<dbReference type="PRINTS" id="PR00400">
    <property type="entry name" value="TETREPRESSOR"/>
</dbReference>
<feature type="domain" description="HTH tetR-type" evidence="6">
    <location>
        <begin position="12"/>
        <end position="72"/>
    </location>
</feature>
<dbReference type="PROSITE" id="PS50977">
    <property type="entry name" value="HTH_TETR_2"/>
    <property type="match status" value="1"/>
</dbReference>
<keyword evidence="1" id="KW-0678">Repressor</keyword>
<keyword evidence="3 5" id="KW-0238">DNA-binding</keyword>
<dbReference type="InterPro" id="IPR003012">
    <property type="entry name" value="Tet_transcr_reg_TetR"/>
</dbReference>
<keyword evidence="2" id="KW-0805">Transcription regulation</keyword>
<feature type="DNA-binding region" description="H-T-H motif" evidence="5">
    <location>
        <begin position="35"/>
        <end position="54"/>
    </location>
</feature>
<evidence type="ECO:0000256" key="4">
    <source>
        <dbReference type="ARBA" id="ARBA00023163"/>
    </source>
</evidence>
<dbReference type="Pfam" id="PF02909">
    <property type="entry name" value="TetR_C_1"/>
    <property type="match status" value="1"/>
</dbReference>
<dbReference type="InterPro" id="IPR036271">
    <property type="entry name" value="Tet_transcr_reg_TetR-rel_C_sf"/>
</dbReference>
<reference evidence="7 8" key="1">
    <citation type="journal article" date="2019" name="Int. J. Syst. Evol. Microbiol.">
        <title>The Global Catalogue of Microorganisms (GCM) 10K type strain sequencing project: providing services to taxonomists for standard genome sequencing and annotation.</title>
        <authorList>
            <consortium name="The Broad Institute Genomics Platform"/>
            <consortium name="The Broad Institute Genome Sequencing Center for Infectious Disease"/>
            <person name="Wu L."/>
            <person name="Ma J."/>
        </authorList>
    </citation>
    <scope>NUCLEOTIDE SEQUENCE [LARGE SCALE GENOMIC DNA]</scope>
    <source>
        <strain evidence="7 8">JCM 12762</strain>
    </source>
</reference>
<dbReference type="InterPro" id="IPR050109">
    <property type="entry name" value="HTH-type_TetR-like_transc_reg"/>
</dbReference>
<comment type="caution">
    <text evidence="7">The sequence shown here is derived from an EMBL/GenBank/DDBJ whole genome shotgun (WGS) entry which is preliminary data.</text>
</comment>
<dbReference type="SUPFAM" id="SSF48498">
    <property type="entry name" value="Tetracyclin repressor-like, C-terminal domain"/>
    <property type="match status" value="1"/>
</dbReference>
<evidence type="ECO:0000256" key="3">
    <source>
        <dbReference type="ARBA" id="ARBA00023125"/>
    </source>
</evidence>
<evidence type="ECO:0000256" key="5">
    <source>
        <dbReference type="PROSITE-ProRule" id="PRU00335"/>
    </source>
</evidence>
<name>A0ABN1VX99_9MICO</name>